<evidence type="ECO:0000313" key="3">
    <source>
        <dbReference type="EMBL" id="AXI77420.1"/>
    </source>
</evidence>
<feature type="chain" id="PRO_5038837008" description="Lipoprotein" evidence="2">
    <location>
        <begin position="18"/>
        <end position="154"/>
    </location>
</feature>
<protein>
    <recommendedName>
        <fullName evidence="5">Lipoprotein</fullName>
    </recommendedName>
</protein>
<sequence>MAAALLALATTAGCGTAPPPAAPAPPTPPPGARTVDLAPPDCTPPGPNRPATASLPAHGDPLLLEYRCDRTVTIPGAHTARVDTPADCTSGSSAPKDVYGGGGLATGLLPEQLLWHLFCVDRTTDRLVLGFTALHYNPGTSGLPGIRLWVLPHS</sequence>
<dbReference type="KEGG" id="stri:C7M71_008175"/>
<organism evidence="3 4">
    <name type="scientific">Peterkaempfera bronchialis</name>
    <dbReference type="NCBI Taxonomy" id="2126346"/>
    <lineage>
        <taxon>Bacteria</taxon>
        <taxon>Bacillati</taxon>
        <taxon>Actinomycetota</taxon>
        <taxon>Actinomycetes</taxon>
        <taxon>Kitasatosporales</taxon>
        <taxon>Streptomycetaceae</taxon>
        <taxon>Peterkaempfera</taxon>
    </lineage>
</organism>
<dbReference type="EMBL" id="CP031264">
    <property type="protein sequence ID" value="AXI77420.1"/>
    <property type="molecule type" value="Genomic_DNA"/>
</dbReference>
<keyword evidence="2" id="KW-0732">Signal</keyword>
<proteinExistence type="predicted"/>
<gene>
    <name evidence="3" type="ORF">C7M71_008175</name>
</gene>
<feature type="signal peptide" evidence="2">
    <location>
        <begin position="1"/>
        <end position="17"/>
    </location>
</feature>
<dbReference type="Proteomes" id="UP000249340">
    <property type="component" value="Chromosome"/>
</dbReference>
<feature type="region of interest" description="Disordered" evidence="1">
    <location>
        <begin position="13"/>
        <end position="57"/>
    </location>
</feature>
<evidence type="ECO:0000313" key="4">
    <source>
        <dbReference type="Proteomes" id="UP000249340"/>
    </source>
</evidence>
<reference evidence="4" key="1">
    <citation type="submission" date="2018-07" db="EMBL/GenBank/DDBJ databases">
        <title>Streptacidiphilus bronchialis DSM 106435 chromosome.</title>
        <authorList>
            <person name="Batra D."/>
            <person name="Gulvik C.A."/>
        </authorList>
    </citation>
    <scope>NUCLEOTIDE SEQUENCE [LARGE SCALE GENOMIC DNA]</scope>
    <source>
        <strain evidence="4">DSM 106435</strain>
    </source>
</reference>
<feature type="compositionally biased region" description="Pro residues" evidence="1">
    <location>
        <begin position="17"/>
        <end position="31"/>
    </location>
</feature>
<evidence type="ECO:0000256" key="1">
    <source>
        <dbReference type="SAM" id="MobiDB-lite"/>
    </source>
</evidence>
<accession>A0A345SUL5</accession>
<dbReference type="AlphaFoldDB" id="A0A345SUL5"/>
<name>A0A345SUL5_9ACTN</name>
<evidence type="ECO:0008006" key="5">
    <source>
        <dbReference type="Google" id="ProtNLM"/>
    </source>
</evidence>
<keyword evidence="4" id="KW-1185">Reference proteome</keyword>
<evidence type="ECO:0000256" key="2">
    <source>
        <dbReference type="SAM" id="SignalP"/>
    </source>
</evidence>